<dbReference type="AlphaFoldDB" id="A0A3S1DQD8"/>
<evidence type="ECO:0000256" key="1">
    <source>
        <dbReference type="ARBA" id="ARBA00023239"/>
    </source>
</evidence>
<keyword evidence="3" id="KW-1185">Reference proteome</keyword>
<keyword evidence="1" id="KW-0456">Lyase</keyword>
<dbReference type="PANTHER" id="PTHR30272:SF1">
    <property type="entry name" value="3-HYDROXYACYL-[ACYL-CARRIER-PROTEIN] DEHYDRATASE"/>
    <property type="match status" value="1"/>
</dbReference>
<sequence>MTIDNILAKLPYAKPFLFVDALHAIDEEKVSGSFTFHPEMEVYKGHFKHHPVTPGVLLTEVMAQIGLVCLGIYLTNGEQLSFALTSAEVEFLKPVYPGETVTVTGYKQYFRFGKLKCKVVMVNEKMEEVCTGTLAGMIISGK</sequence>
<name>A0A3S1DQD8_9BACT</name>
<organism evidence="2 3">
    <name type="scientific">Chitinophaga solisilvae</name>
    <dbReference type="NCBI Taxonomy" id="1233460"/>
    <lineage>
        <taxon>Bacteria</taxon>
        <taxon>Pseudomonadati</taxon>
        <taxon>Bacteroidota</taxon>
        <taxon>Chitinophagia</taxon>
        <taxon>Chitinophagales</taxon>
        <taxon>Chitinophagaceae</taxon>
        <taxon>Chitinophaga</taxon>
    </lineage>
</organism>
<dbReference type="Gene3D" id="3.10.129.10">
    <property type="entry name" value="Hotdog Thioesterase"/>
    <property type="match status" value="1"/>
</dbReference>
<dbReference type="EMBL" id="RIAR02000001">
    <property type="protein sequence ID" value="NSL90775.1"/>
    <property type="molecule type" value="Genomic_DNA"/>
</dbReference>
<dbReference type="OrthoDB" id="9772788at2"/>
<dbReference type="Proteomes" id="UP000281028">
    <property type="component" value="Unassembled WGS sequence"/>
</dbReference>
<protein>
    <submittedName>
        <fullName evidence="2">Beta-hydroxyacyl-ACP dehydratase</fullName>
    </submittedName>
</protein>
<dbReference type="Pfam" id="PF07977">
    <property type="entry name" value="FabA"/>
    <property type="match status" value="1"/>
</dbReference>
<accession>A0A3S1DQD8</accession>
<dbReference type="SUPFAM" id="SSF54637">
    <property type="entry name" value="Thioesterase/thiol ester dehydrase-isomerase"/>
    <property type="match status" value="1"/>
</dbReference>
<proteinExistence type="predicted"/>
<dbReference type="PANTHER" id="PTHR30272">
    <property type="entry name" value="3-HYDROXYACYL-[ACYL-CARRIER-PROTEIN] DEHYDRATASE"/>
    <property type="match status" value="1"/>
</dbReference>
<evidence type="ECO:0000313" key="3">
    <source>
        <dbReference type="Proteomes" id="UP000281028"/>
    </source>
</evidence>
<reference evidence="2" key="1">
    <citation type="submission" date="2020-05" db="EMBL/GenBank/DDBJ databases">
        <title>Chitinophaga laudate sp. nov., isolated from a tropical peat swamp.</title>
        <authorList>
            <person name="Goh C.B.S."/>
            <person name="Lee M.S."/>
            <person name="Parimannan S."/>
            <person name="Pasbakhsh P."/>
            <person name="Yule C.M."/>
            <person name="Rajandas H."/>
            <person name="Loke S."/>
            <person name="Croft L."/>
            <person name="Tan J.B.L."/>
        </authorList>
    </citation>
    <scope>NUCLEOTIDE SEQUENCE</scope>
    <source>
        <strain evidence="2">Mgbs1</strain>
    </source>
</reference>
<evidence type="ECO:0000313" key="2">
    <source>
        <dbReference type="EMBL" id="NSL90775.1"/>
    </source>
</evidence>
<comment type="caution">
    <text evidence="2">The sequence shown here is derived from an EMBL/GenBank/DDBJ whole genome shotgun (WGS) entry which is preliminary data.</text>
</comment>
<gene>
    <name evidence="2" type="ORF">ECE50_028385</name>
</gene>
<dbReference type="GO" id="GO:0016829">
    <property type="term" value="F:lyase activity"/>
    <property type="evidence" value="ECO:0007669"/>
    <property type="project" value="UniProtKB-KW"/>
</dbReference>
<dbReference type="InterPro" id="IPR013114">
    <property type="entry name" value="FabA_FabZ"/>
</dbReference>
<dbReference type="InterPro" id="IPR029069">
    <property type="entry name" value="HotDog_dom_sf"/>
</dbReference>